<name>A0A2T4ZC15_9BACL</name>
<dbReference type="Proteomes" id="UP000241639">
    <property type="component" value="Unassembled WGS sequence"/>
</dbReference>
<reference evidence="12 13" key="1">
    <citation type="submission" date="2018-04" db="EMBL/GenBank/DDBJ databases">
        <title>Genomic Encyclopedia of Archaeal and Bacterial Type Strains, Phase II (KMG-II): from individual species to whole genera.</title>
        <authorList>
            <person name="Goeker M."/>
        </authorList>
    </citation>
    <scope>NUCLEOTIDE SEQUENCE [LARGE SCALE GENOMIC DNA]</scope>
    <source>
        <strain evidence="12 13">DSM 45169</strain>
    </source>
</reference>
<dbReference type="GO" id="GO:0016887">
    <property type="term" value="F:ATP hydrolysis activity"/>
    <property type="evidence" value="ECO:0007669"/>
    <property type="project" value="InterPro"/>
</dbReference>
<evidence type="ECO:0000256" key="10">
    <source>
        <dbReference type="ARBA" id="ARBA00025157"/>
    </source>
</evidence>
<evidence type="ECO:0000256" key="9">
    <source>
        <dbReference type="ARBA" id="ARBA00023136"/>
    </source>
</evidence>
<dbReference type="InterPro" id="IPR003439">
    <property type="entry name" value="ABC_transporter-like_ATP-bd"/>
</dbReference>
<dbReference type="InterPro" id="IPR050095">
    <property type="entry name" value="ECF_ABC_transporter_ATP-bd"/>
</dbReference>
<feature type="domain" description="ABC transporter" evidence="11">
    <location>
        <begin position="5"/>
        <end position="246"/>
    </location>
</feature>
<dbReference type="EMBL" id="PZZP01000001">
    <property type="protein sequence ID" value="PTM59402.1"/>
    <property type="molecule type" value="Genomic_DNA"/>
</dbReference>
<dbReference type="InterPro" id="IPR022216">
    <property type="entry name" value="ABC_Co_transporter"/>
</dbReference>
<keyword evidence="7 12" id="KW-0067">ATP-binding</keyword>
<evidence type="ECO:0000259" key="11">
    <source>
        <dbReference type="PROSITE" id="PS50893"/>
    </source>
</evidence>
<evidence type="ECO:0000256" key="1">
    <source>
        <dbReference type="ARBA" id="ARBA00004202"/>
    </source>
</evidence>
<keyword evidence="3" id="KW-0813">Transport</keyword>
<dbReference type="FunFam" id="3.40.50.300:FF:001422">
    <property type="entry name" value="Cobalt ABC transporter ATP-binding protein"/>
    <property type="match status" value="1"/>
</dbReference>
<keyword evidence="13" id="KW-1185">Reference proteome</keyword>
<dbReference type="InterPro" id="IPR027417">
    <property type="entry name" value="P-loop_NTPase"/>
</dbReference>
<dbReference type="NCBIfam" id="NF010167">
    <property type="entry name" value="PRK13648.1"/>
    <property type="match status" value="2"/>
</dbReference>
<dbReference type="PROSITE" id="PS50893">
    <property type="entry name" value="ABC_TRANSPORTER_2"/>
    <property type="match status" value="2"/>
</dbReference>
<dbReference type="GO" id="GO:0043190">
    <property type="term" value="C:ATP-binding cassette (ABC) transporter complex"/>
    <property type="evidence" value="ECO:0007669"/>
    <property type="project" value="TreeGrafter"/>
</dbReference>
<evidence type="ECO:0000313" key="12">
    <source>
        <dbReference type="EMBL" id="PTM59402.1"/>
    </source>
</evidence>
<comment type="caution">
    <text evidence="12">The sequence shown here is derived from an EMBL/GenBank/DDBJ whole genome shotgun (WGS) entry which is preliminary data.</text>
</comment>
<dbReference type="AlphaFoldDB" id="A0A2T4ZC15"/>
<dbReference type="SMART" id="SM00382">
    <property type="entry name" value="AAA"/>
    <property type="match status" value="2"/>
</dbReference>
<dbReference type="PANTHER" id="PTHR43553:SF26">
    <property type="entry name" value="ABC TRANSPORTER ATP-BINDING PROTEIN BC_2655-RELATED"/>
    <property type="match status" value="1"/>
</dbReference>
<dbReference type="Gene3D" id="3.40.50.300">
    <property type="entry name" value="P-loop containing nucleotide triphosphate hydrolases"/>
    <property type="match status" value="2"/>
</dbReference>
<evidence type="ECO:0000256" key="5">
    <source>
        <dbReference type="ARBA" id="ARBA00022737"/>
    </source>
</evidence>
<keyword evidence="9" id="KW-0472">Membrane</keyword>
<keyword evidence="6" id="KW-0547">Nucleotide-binding</keyword>
<gene>
    <name evidence="12" type="ORF">C8J48_2021</name>
</gene>
<dbReference type="GO" id="GO:0015087">
    <property type="term" value="F:cobalt ion transmembrane transporter activity"/>
    <property type="evidence" value="ECO:0007669"/>
    <property type="project" value="UniProtKB-ARBA"/>
</dbReference>
<dbReference type="GO" id="GO:0042626">
    <property type="term" value="F:ATPase-coupled transmembrane transporter activity"/>
    <property type="evidence" value="ECO:0007669"/>
    <property type="project" value="TreeGrafter"/>
</dbReference>
<dbReference type="OrthoDB" id="501320at2"/>
<dbReference type="GO" id="GO:0005524">
    <property type="term" value="F:ATP binding"/>
    <property type="evidence" value="ECO:0007669"/>
    <property type="project" value="UniProtKB-KW"/>
</dbReference>
<accession>A0A2T4ZC15</accession>
<dbReference type="FunFam" id="3.40.50.300:FF:000224">
    <property type="entry name" value="Energy-coupling factor transporter ATP-binding protein EcfA"/>
    <property type="match status" value="1"/>
</dbReference>
<dbReference type="CDD" id="cd03225">
    <property type="entry name" value="ABC_cobalt_CbiO_domain1"/>
    <property type="match status" value="2"/>
</dbReference>
<dbReference type="SUPFAM" id="SSF52540">
    <property type="entry name" value="P-loop containing nucleoside triphosphate hydrolases"/>
    <property type="match status" value="2"/>
</dbReference>
<dbReference type="InterPro" id="IPR017871">
    <property type="entry name" value="ABC_transporter-like_CS"/>
</dbReference>
<evidence type="ECO:0000256" key="6">
    <source>
        <dbReference type="ARBA" id="ARBA00022741"/>
    </source>
</evidence>
<dbReference type="Pfam" id="PF12558">
    <property type="entry name" value="DUF3744"/>
    <property type="match status" value="1"/>
</dbReference>
<evidence type="ECO:0000256" key="2">
    <source>
        <dbReference type="ARBA" id="ARBA00005417"/>
    </source>
</evidence>
<evidence type="ECO:0000256" key="7">
    <source>
        <dbReference type="ARBA" id="ARBA00022840"/>
    </source>
</evidence>
<evidence type="ECO:0000256" key="4">
    <source>
        <dbReference type="ARBA" id="ARBA00022475"/>
    </source>
</evidence>
<comment type="function">
    <text evidence="10">Probably part of an ABC transporter complex. Responsible for energy coupling to the transport system.</text>
</comment>
<sequence>MSAILSFQDFSFRYKHVSNPTLKKINLDIQAGEMILIAGPSGSGKSTLAHCINGLIPFSYPGEITGELFIRGVAPQPKHLSDISRVVGTILQDQDGQFVGLTVGEDVAFAFENEGIPLEQMKIEVKHALNMVDMLPWIDRSPHECSGGQKQRVSLAGILSMSCDVLLFDEPLANLDPASAQQAMALIVEIGQRTGKTVIIIEHRIEDVLRQPIDRMVIMDQGSIQAIGTPDELLATSILRDVGLREPLYVEALKHLQPEWKPTDRLSNIRHILSPSLTQALHNWCRPVPVTTDADHKSTVLSLENVRFAYNHGPEILQGITFDLHEGEIVSILGNNGAGKSTLAHLITGMYTPTNGDITLNGKSIRHWSIKKRGQPIGYVMQNPNQMITQQLVTEEVALGLKMKGTDLKQIDEKVREVLETCGLYPYRNWPISALSYGQKKRVTVAAILALEPQVIILDEPTAGQDYRHYTEFMQFIHSLSQQGIAFLLITHDLHLAMEYSDRAIVLSQGRIIADDKVTRILTDSSVIKQANLAEPSLSTLARQAQLDPERLLTHFIQHVRQQRGRLTSLATDQSTTLTGENT</sequence>
<dbReference type="InterPro" id="IPR003593">
    <property type="entry name" value="AAA+_ATPase"/>
</dbReference>
<comment type="subcellular location">
    <subcellularLocation>
        <location evidence="1">Cell membrane</location>
        <topology evidence="1">Peripheral membrane protein</topology>
    </subcellularLocation>
</comment>
<keyword evidence="4" id="KW-1003">Cell membrane</keyword>
<keyword evidence="5" id="KW-0677">Repeat</keyword>
<comment type="similarity">
    <text evidence="2">Belongs to the ABC transporter superfamily.</text>
</comment>
<feature type="domain" description="ABC transporter" evidence="11">
    <location>
        <begin position="301"/>
        <end position="534"/>
    </location>
</feature>
<dbReference type="RefSeq" id="WP_107726365.1">
    <property type="nucleotide sequence ID" value="NZ_PZZP01000001.1"/>
</dbReference>
<evidence type="ECO:0000313" key="13">
    <source>
        <dbReference type="Proteomes" id="UP000241639"/>
    </source>
</evidence>
<dbReference type="Pfam" id="PF00005">
    <property type="entry name" value="ABC_tran"/>
    <property type="match status" value="2"/>
</dbReference>
<organism evidence="12 13">
    <name type="scientific">Desmospora activa DSM 45169</name>
    <dbReference type="NCBI Taxonomy" id="1121389"/>
    <lineage>
        <taxon>Bacteria</taxon>
        <taxon>Bacillati</taxon>
        <taxon>Bacillota</taxon>
        <taxon>Bacilli</taxon>
        <taxon>Bacillales</taxon>
        <taxon>Thermoactinomycetaceae</taxon>
        <taxon>Desmospora</taxon>
    </lineage>
</organism>
<keyword evidence="8" id="KW-1278">Translocase</keyword>
<dbReference type="PROSITE" id="PS00211">
    <property type="entry name" value="ABC_TRANSPORTER_1"/>
    <property type="match status" value="2"/>
</dbReference>
<proteinExistence type="inferred from homology"/>
<dbReference type="InterPro" id="IPR015856">
    <property type="entry name" value="ABC_transpr_CbiO/EcfA_su"/>
</dbReference>
<dbReference type="PANTHER" id="PTHR43553">
    <property type="entry name" value="HEAVY METAL TRANSPORTER"/>
    <property type="match status" value="1"/>
</dbReference>
<evidence type="ECO:0000256" key="3">
    <source>
        <dbReference type="ARBA" id="ARBA00022448"/>
    </source>
</evidence>
<protein>
    <submittedName>
        <fullName evidence="12">Energy-coupling factor transport system ATP-binding protein</fullName>
    </submittedName>
</protein>
<evidence type="ECO:0000256" key="8">
    <source>
        <dbReference type="ARBA" id="ARBA00022967"/>
    </source>
</evidence>